<dbReference type="Proteomes" id="UP000789901">
    <property type="component" value="Unassembled WGS sequence"/>
</dbReference>
<reference evidence="1 2" key="1">
    <citation type="submission" date="2021-06" db="EMBL/GenBank/DDBJ databases">
        <authorList>
            <person name="Kallberg Y."/>
            <person name="Tangrot J."/>
            <person name="Rosling A."/>
        </authorList>
    </citation>
    <scope>NUCLEOTIDE SEQUENCE [LARGE SCALE GENOMIC DNA]</scope>
    <source>
        <strain evidence="1 2">120-4 pot B 10/14</strain>
    </source>
</reference>
<feature type="non-terminal residue" evidence="1">
    <location>
        <position position="1"/>
    </location>
</feature>
<name>A0ABN7VGA4_GIGMA</name>
<keyword evidence="2" id="KW-1185">Reference proteome</keyword>
<gene>
    <name evidence="1" type="ORF">GMARGA_LOCUS17882</name>
</gene>
<proteinExistence type="predicted"/>
<protein>
    <submittedName>
        <fullName evidence="1">34459_t:CDS:1</fullName>
    </submittedName>
</protein>
<dbReference type="EMBL" id="CAJVQB010013810">
    <property type="protein sequence ID" value="CAG8764631.1"/>
    <property type="molecule type" value="Genomic_DNA"/>
</dbReference>
<sequence>FHGQDFDGFMDKIKKESVSESFCEGVIDLTIDSSSDSDFPVIELDELGVDITDFNLSIKNDDCVVFFEAPVINYFTEELTVEDIRFSAVPIEYPATSNEGVVYIFNVNSSNPNAPFNDVSKIVTLRIV</sequence>
<accession>A0ABN7VGA4</accession>
<evidence type="ECO:0000313" key="2">
    <source>
        <dbReference type="Proteomes" id="UP000789901"/>
    </source>
</evidence>
<comment type="caution">
    <text evidence="1">The sequence shown here is derived from an EMBL/GenBank/DDBJ whole genome shotgun (WGS) entry which is preliminary data.</text>
</comment>
<evidence type="ECO:0000313" key="1">
    <source>
        <dbReference type="EMBL" id="CAG8764631.1"/>
    </source>
</evidence>
<organism evidence="1 2">
    <name type="scientific">Gigaspora margarita</name>
    <dbReference type="NCBI Taxonomy" id="4874"/>
    <lineage>
        <taxon>Eukaryota</taxon>
        <taxon>Fungi</taxon>
        <taxon>Fungi incertae sedis</taxon>
        <taxon>Mucoromycota</taxon>
        <taxon>Glomeromycotina</taxon>
        <taxon>Glomeromycetes</taxon>
        <taxon>Diversisporales</taxon>
        <taxon>Gigasporaceae</taxon>
        <taxon>Gigaspora</taxon>
    </lineage>
</organism>